<evidence type="ECO:0000313" key="1">
    <source>
        <dbReference type="EMBL" id="NJP37202.1"/>
    </source>
</evidence>
<reference evidence="1 2" key="1">
    <citation type="submission" date="2020-03" db="EMBL/GenBank/DDBJ databases">
        <title>Assessment of the enzymatic potential of alkaline-tolerant lipase obtained from Bacillus luteus H11 (technogenic soil) for the bioremediation of saline soils contaminated with petroleum substances.</title>
        <authorList>
            <person name="Kalwasinska A."/>
        </authorList>
    </citation>
    <scope>NUCLEOTIDE SEQUENCE [LARGE SCALE GENOMIC DNA]</scope>
    <source>
        <strain evidence="1 2">H11</strain>
    </source>
</reference>
<name>A0A969PX19_9BACI</name>
<proteinExistence type="predicted"/>
<protein>
    <submittedName>
        <fullName evidence="1">Uncharacterized protein</fullName>
    </submittedName>
</protein>
<gene>
    <name evidence="1" type="ORF">HCN83_06320</name>
</gene>
<evidence type="ECO:0000313" key="2">
    <source>
        <dbReference type="Proteomes" id="UP000752012"/>
    </source>
</evidence>
<comment type="caution">
    <text evidence="1">The sequence shown here is derived from an EMBL/GenBank/DDBJ whole genome shotgun (WGS) entry which is preliminary data.</text>
</comment>
<accession>A0A969PX19</accession>
<dbReference type="EMBL" id="JAATHJ010000006">
    <property type="protein sequence ID" value="NJP37202.1"/>
    <property type="molecule type" value="Genomic_DNA"/>
</dbReference>
<keyword evidence="2" id="KW-1185">Reference proteome</keyword>
<organism evidence="1 2">
    <name type="scientific">Alkalicoccus luteus</name>
    <dbReference type="NCBI Taxonomy" id="1237094"/>
    <lineage>
        <taxon>Bacteria</taxon>
        <taxon>Bacillati</taxon>
        <taxon>Bacillota</taxon>
        <taxon>Bacilli</taxon>
        <taxon>Bacillales</taxon>
        <taxon>Bacillaceae</taxon>
        <taxon>Alkalicoccus</taxon>
    </lineage>
</organism>
<sequence length="60" mass="7256">MMLRIQIYCDVDENGDITESVSGQRIVPDRQYDYFFMVEDQEIPNHIEDYKVEDRQLVKK</sequence>
<dbReference type="AlphaFoldDB" id="A0A969PX19"/>
<dbReference type="Proteomes" id="UP000752012">
    <property type="component" value="Unassembled WGS sequence"/>
</dbReference>
<dbReference type="RefSeq" id="WP_168005576.1">
    <property type="nucleotide sequence ID" value="NZ_JAATHJ010000006.1"/>
</dbReference>